<evidence type="ECO:0000313" key="1">
    <source>
        <dbReference type="EMBL" id="KAJ8975715.1"/>
    </source>
</evidence>
<reference evidence="1" key="1">
    <citation type="journal article" date="2023" name="Insect Mol. Biol.">
        <title>Genome sequencing provides insights into the evolution of gene families encoding plant cell wall-degrading enzymes in longhorned beetles.</title>
        <authorList>
            <person name="Shin N.R."/>
            <person name="Okamura Y."/>
            <person name="Kirsch R."/>
            <person name="Pauchet Y."/>
        </authorList>
    </citation>
    <scope>NUCLEOTIDE SEQUENCE</scope>
    <source>
        <strain evidence="1">MMC_N1</strain>
    </source>
</reference>
<accession>A0ABQ9JBZ7</accession>
<name>A0ABQ9JBZ7_9CUCU</name>
<protein>
    <submittedName>
        <fullName evidence="1">Uncharacterized protein</fullName>
    </submittedName>
</protein>
<evidence type="ECO:0000313" key="2">
    <source>
        <dbReference type="Proteomes" id="UP001162164"/>
    </source>
</evidence>
<sequence length="169" mass="19264">MYLPGIITTKTSCRKCTGKRYAYKFDFHGLMIACQAQAQGQGDVIARLPQIPTPPKRTRGQLCTPRVMPRIPGYPVYYRHLLNIPSLGFSHLQATGRTHLARLTPEGHRLIRKFLDLRKNRLCLTKVDIQCGPGWSTPLLFATTLTVLVILRFRITVSVEFGTHGRWYK</sequence>
<organism evidence="1 2">
    <name type="scientific">Molorchus minor</name>
    <dbReference type="NCBI Taxonomy" id="1323400"/>
    <lineage>
        <taxon>Eukaryota</taxon>
        <taxon>Metazoa</taxon>
        <taxon>Ecdysozoa</taxon>
        <taxon>Arthropoda</taxon>
        <taxon>Hexapoda</taxon>
        <taxon>Insecta</taxon>
        <taxon>Pterygota</taxon>
        <taxon>Neoptera</taxon>
        <taxon>Endopterygota</taxon>
        <taxon>Coleoptera</taxon>
        <taxon>Polyphaga</taxon>
        <taxon>Cucujiformia</taxon>
        <taxon>Chrysomeloidea</taxon>
        <taxon>Cerambycidae</taxon>
        <taxon>Lamiinae</taxon>
        <taxon>Monochamini</taxon>
        <taxon>Molorchus</taxon>
    </lineage>
</organism>
<proteinExistence type="predicted"/>
<dbReference type="Proteomes" id="UP001162164">
    <property type="component" value="Unassembled WGS sequence"/>
</dbReference>
<gene>
    <name evidence="1" type="ORF">NQ317_009254</name>
</gene>
<keyword evidence="2" id="KW-1185">Reference proteome</keyword>
<dbReference type="EMBL" id="JAPWTJ010000775">
    <property type="protein sequence ID" value="KAJ8975715.1"/>
    <property type="molecule type" value="Genomic_DNA"/>
</dbReference>
<comment type="caution">
    <text evidence="1">The sequence shown here is derived from an EMBL/GenBank/DDBJ whole genome shotgun (WGS) entry which is preliminary data.</text>
</comment>